<dbReference type="GeneID" id="15807098"/>
<proteinExistence type="predicted"/>
<protein>
    <submittedName>
        <fullName evidence="2">Signal peptide-containing protein</fullName>
    </submittedName>
</protein>
<organism evidence="2 3">
    <name type="scientific">Theileria equi strain WA</name>
    <dbReference type="NCBI Taxonomy" id="1537102"/>
    <lineage>
        <taxon>Eukaryota</taxon>
        <taxon>Sar</taxon>
        <taxon>Alveolata</taxon>
        <taxon>Apicomplexa</taxon>
        <taxon>Aconoidasida</taxon>
        <taxon>Piroplasmida</taxon>
        <taxon>Theileriidae</taxon>
        <taxon>Theileria</taxon>
    </lineage>
</organism>
<sequence>MNSVVFLQGLFLFIILSFKYADTVPGDIKDPIELDLSDELPDKVKIIPSVKFSGGSNYLVMKKHRSTHTIGAVVDKENLLVNSSEENMGRYVLVVPIGDGSRYVRVVTRSRTGSNYFTAVDEFIKGPSNFGYSRVSRISLDLDILTQQSSNLISIDVFPDPYSPQSVTAKFTVNKEMMHQAVIGRVKYGKYVVNDGVEGLIERSVTWEGGPDDPRITILSLYKDGMYYEIRYVFETEPDEGFHNYSDKIRLIHSYE</sequence>
<feature type="chain" id="PRO_5003939856" evidence="1">
    <location>
        <begin position="22"/>
        <end position="256"/>
    </location>
</feature>
<feature type="signal peptide" evidence="1">
    <location>
        <begin position="1"/>
        <end position="21"/>
    </location>
</feature>
<name>L0AX49_THEEQ</name>
<dbReference type="RefSeq" id="XP_004829125.1">
    <property type="nucleotide sequence ID" value="XM_004829068.1"/>
</dbReference>
<keyword evidence="3" id="KW-1185">Reference proteome</keyword>
<dbReference type="AlphaFoldDB" id="L0AX49"/>
<dbReference type="Proteomes" id="UP000031512">
    <property type="component" value="Chromosome 1"/>
</dbReference>
<evidence type="ECO:0000313" key="3">
    <source>
        <dbReference type="Proteomes" id="UP000031512"/>
    </source>
</evidence>
<evidence type="ECO:0000313" key="2">
    <source>
        <dbReference type="EMBL" id="AFZ79459.1"/>
    </source>
</evidence>
<accession>L0AX49</accession>
<dbReference type="KEGG" id="beq:BEWA_023070"/>
<dbReference type="VEuPathDB" id="PiroplasmaDB:BEWA_023070"/>
<keyword evidence="1" id="KW-0732">Signal</keyword>
<reference evidence="2 3" key="1">
    <citation type="journal article" date="2012" name="BMC Genomics">
        <title>Comparative genomic analysis and phylogenetic position of Theileria equi.</title>
        <authorList>
            <person name="Kappmeyer L.S."/>
            <person name="Thiagarajan M."/>
            <person name="Herndon D.R."/>
            <person name="Ramsay J.D."/>
            <person name="Caler E."/>
            <person name="Djikeng A."/>
            <person name="Gillespie J.J."/>
            <person name="Lau A.O."/>
            <person name="Roalson E.H."/>
            <person name="Silva J.C."/>
            <person name="Silva M.G."/>
            <person name="Suarez C.E."/>
            <person name="Ueti M.W."/>
            <person name="Nene V.M."/>
            <person name="Mealey R.H."/>
            <person name="Knowles D.P."/>
            <person name="Brayton K.A."/>
        </authorList>
    </citation>
    <scope>NUCLEOTIDE SEQUENCE [LARGE SCALE GENOMIC DNA]</scope>
    <source>
        <strain evidence="2 3">WA</strain>
    </source>
</reference>
<dbReference type="EMBL" id="CP001669">
    <property type="protein sequence ID" value="AFZ79459.1"/>
    <property type="molecule type" value="Genomic_DNA"/>
</dbReference>
<gene>
    <name evidence="2" type="ORF">BEWA_023070</name>
</gene>
<evidence type="ECO:0000256" key="1">
    <source>
        <dbReference type="SAM" id="SignalP"/>
    </source>
</evidence>